<feature type="transmembrane region" description="Helical" evidence="7">
    <location>
        <begin position="73"/>
        <end position="90"/>
    </location>
</feature>
<dbReference type="Pfam" id="PF14416">
    <property type="entry name" value="PMR5N"/>
    <property type="match status" value="1"/>
</dbReference>
<evidence type="ECO:0000256" key="5">
    <source>
        <dbReference type="ARBA" id="ARBA00022989"/>
    </source>
</evidence>
<sequence length="486" mass="56264">MFTHHHRLHHHHLHFLKKNMPKGLIVDFLQHEDSFCIIEGFSDYRLQLHTRMKQLISSSSFLPTSSMLRKAQISPYFFSLLLLILLVSVLHSQDFLGMIGWQLHLYPAHQAHVPTAVEEKKKNKRLPFDVGDDGQEVRGCDIFSGRWVWDDSTRPLYDESDCPYIPPQLTCRERGRPDQAYLYWRWHPLGCSLPSFNATLMLEALRGKRMMFVGDSLNRGQFTSMICLLHSVAPPNATSLHTSGSLSVFTAKEYNATVEFYWAPFLLESNSDDAIVHRISDRFVREGSINKHGKHWKGVDIMVFNTYLWWMTGLKMKILRGSFDDEVKDIYEASTEEAYMMGLQGMMKWVKMNMDLHRTRVFFVTMSPSHEKSVDWGGETGGNCYNQTTMITDPNYWGSDCRKSIMQVIREAFSEAGVPITVLNITQLSAYRRDAHTSIYKKQWSPLTPEQLANPASYADCVHWCLPGLQDVWNELLFTKLFFPRL</sequence>
<keyword evidence="5 7" id="KW-1133">Transmembrane helix</keyword>
<dbReference type="GO" id="GO:0005794">
    <property type="term" value="C:Golgi apparatus"/>
    <property type="evidence" value="ECO:0007669"/>
    <property type="project" value="TreeGrafter"/>
</dbReference>
<accession>A0AAN7PY80</accession>
<dbReference type="PANTHER" id="PTHR32285:SF62">
    <property type="entry name" value="PROTEIN TRICHOME BIREFRINGENCE-LIKE 33"/>
    <property type="match status" value="1"/>
</dbReference>
<name>A0AAN7PY80_9MYRT</name>
<keyword evidence="11" id="KW-1185">Reference proteome</keyword>
<protein>
    <recommendedName>
        <fullName evidence="12">Trichome birefringence-like N-terminal domain-containing protein</fullName>
    </recommendedName>
</protein>
<evidence type="ECO:0000259" key="9">
    <source>
        <dbReference type="Pfam" id="PF14416"/>
    </source>
</evidence>
<comment type="similarity">
    <text evidence="2">Belongs to the PC-esterase family. TBL subfamily.</text>
</comment>
<evidence type="ECO:0000256" key="1">
    <source>
        <dbReference type="ARBA" id="ARBA00004167"/>
    </source>
</evidence>
<dbReference type="InterPro" id="IPR025846">
    <property type="entry name" value="TBL_N"/>
</dbReference>
<feature type="domain" description="Trichome birefringence-like N-terminal" evidence="9">
    <location>
        <begin position="139"/>
        <end position="192"/>
    </location>
</feature>
<dbReference type="Pfam" id="PF13839">
    <property type="entry name" value="PC-Esterase"/>
    <property type="match status" value="1"/>
</dbReference>
<comment type="caution">
    <text evidence="10">The sequence shown here is derived from an EMBL/GenBank/DDBJ whole genome shotgun (WGS) entry which is preliminary data.</text>
</comment>
<dbReference type="PANTHER" id="PTHR32285">
    <property type="entry name" value="PROTEIN TRICHOME BIREFRINGENCE-LIKE 9-RELATED"/>
    <property type="match status" value="1"/>
</dbReference>
<evidence type="ECO:0000259" key="8">
    <source>
        <dbReference type="Pfam" id="PF13839"/>
    </source>
</evidence>
<evidence type="ECO:0008006" key="12">
    <source>
        <dbReference type="Google" id="ProtNLM"/>
    </source>
</evidence>
<dbReference type="EMBL" id="JAXIOK010000014">
    <property type="protein sequence ID" value="KAK4756031.1"/>
    <property type="molecule type" value="Genomic_DNA"/>
</dbReference>
<dbReference type="GO" id="GO:0016020">
    <property type="term" value="C:membrane"/>
    <property type="evidence" value="ECO:0007669"/>
    <property type="project" value="UniProtKB-SubCell"/>
</dbReference>
<organism evidence="10 11">
    <name type="scientific">Trapa incisa</name>
    <dbReference type="NCBI Taxonomy" id="236973"/>
    <lineage>
        <taxon>Eukaryota</taxon>
        <taxon>Viridiplantae</taxon>
        <taxon>Streptophyta</taxon>
        <taxon>Embryophyta</taxon>
        <taxon>Tracheophyta</taxon>
        <taxon>Spermatophyta</taxon>
        <taxon>Magnoliopsida</taxon>
        <taxon>eudicotyledons</taxon>
        <taxon>Gunneridae</taxon>
        <taxon>Pentapetalae</taxon>
        <taxon>rosids</taxon>
        <taxon>malvids</taxon>
        <taxon>Myrtales</taxon>
        <taxon>Lythraceae</taxon>
        <taxon>Trapa</taxon>
    </lineage>
</organism>
<dbReference type="AlphaFoldDB" id="A0AAN7PY80"/>
<comment type="subcellular location">
    <subcellularLocation>
        <location evidence="1">Membrane</location>
        <topology evidence="1">Single-pass membrane protein</topology>
    </subcellularLocation>
</comment>
<keyword evidence="3 7" id="KW-0812">Transmembrane</keyword>
<evidence type="ECO:0000256" key="2">
    <source>
        <dbReference type="ARBA" id="ARBA00007727"/>
    </source>
</evidence>
<dbReference type="GO" id="GO:0016413">
    <property type="term" value="F:O-acetyltransferase activity"/>
    <property type="evidence" value="ECO:0007669"/>
    <property type="project" value="InterPro"/>
</dbReference>
<evidence type="ECO:0000256" key="4">
    <source>
        <dbReference type="ARBA" id="ARBA00022968"/>
    </source>
</evidence>
<evidence type="ECO:0000313" key="11">
    <source>
        <dbReference type="Proteomes" id="UP001345219"/>
    </source>
</evidence>
<proteinExistence type="inferred from homology"/>
<evidence type="ECO:0000313" key="10">
    <source>
        <dbReference type="EMBL" id="KAK4756031.1"/>
    </source>
</evidence>
<reference evidence="10 11" key="1">
    <citation type="journal article" date="2023" name="Hortic Res">
        <title>Pangenome of water caltrop reveals structural variations and asymmetric subgenome divergence after allopolyploidization.</title>
        <authorList>
            <person name="Zhang X."/>
            <person name="Chen Y."/>
            <person name="Wang L."/>
            <person name="Yuan Y."/>
            <person name="Fang M."/>
            <person name="Shi L."/>
            <person name="Lu R."/>
            <person name="Comes H.P."/>
            <person name="Ma Y."/>
            <person name="Chen Y."/>
            <person name="Huang G."/>
            <person name="Zhou Y."/>
            <person name="Zheng Z."/>
            <person name="Qiu Y."/>
        </authorList>
    </citation>
    <scope>NUCLEOTIDE SEQUENCE [LARGE SCALE GENOMIC DNA]</scope>
    <source>
        <tissue evidence="10">Roots</tissue>
    </source>
</reference>
<gene>
    <name evidence="10" type="ORF">SAY87_009788</name>
</gene>
<keyword evidence="6 7" id="KW-0472">Membrane</keyword>
<dbReference type="InterPro" id="IPR026057">
    <property type="entry name" value="TBL_C"/>
</dbReference>
<evidence type="ECO:0000256" key="6">
    <source>
        <dbReference type="ARBA" id="ARBA00023136"/>
    </source>
</evidence>
<dbReference type="Proteomes" id="UP001345219">
    <property type="component" value="Chromosome 8"/>
</dbReference>
<evidence type="ECO:0000256" key="3">
    <source>
        <dbReference type="ARBA" id="ARBA00022692"/>
    </source>
</evidence>
<feature type="domain" description="Trichome birefringence-like C-terminal" evidence="8">
    <location>
        <begin position="193"/>
        <end position="479"/>
    </location>
</feature>
<dbReference type="InterPro" id="IPR029962">
    <property type="entry name" value="TBL"/>
</dbReference>
<keyword evidence="4" id="KW-0735">Signal-anchor</keyword>
<evidence type="ECO:0000256" key="7">
    <source>
        <dbReference type="SAM" id="Phobius"/>
    </source>
</evidence>